<sequence length="240" mass="26957">MLAIFRKELNSFLNSLVAYIVIGVFLVIVGLFTWFFDSNVLDYGYADLNNFFQLTPFIFVFLIPAITMRSLSEEYKSGTIELLFTKPLSEWQIIIGKFLAIFLLIFVALLPTLLYYYSVYQLGNPKGNIDSAAVSGSYVGLLLLGATFASIGLWASSITDNQIVAFVIGAVLCYVFYDGIQQLANVFSGTTQFYISFLSLGYHYEALGRGLIDSRNIIYLLSVIFLMLFLTKQNLVSKKN</sequence>
<dbReference type="Pfam" id="PF12679">
    <property type="entry name" value="ABC2_membrane_2"/>
    <property type="match status" value="1"/>
</dbReference>
<keyword evidence="4 6" id="KW-1133">Transmembrane helix</keyword>
<keyword evidence="3 6" id="KW-0812">Transmembrane</keyword>
<feature type="transmembrane region" description="Helical" evidence="6">
    <location>
        <begin position="12"/>
        <end position="36"/>
    </location>
</feature>
<dbReference type="GO" id="GO:0140359">
    <property type="term" value="F:ABC-type transporter activity"/>
    <property type="evidence" value="ECO:0007669"/>
    <property type="project" value="InterPro"/>
</dbReference>
<evidence type="ECO:0000313" key="8">
    <source>
        <dbReference type="Proteomes" id="UP000609064"/>
    </source>
</evidence>
<dbReference type="PANTHER" id="PTHR30294">
    <property type="entry name" value="MEMBRANE COMPONENT OF ABC TRANSPORTER YHHJ-RELATED"/>
    <property type="match status" value="1"/>
</dbReference>
<accession>A0A916YQC4</accession>
<evidence type="ECO:0000256" key="6">
    <source>
        <dbReference type="SAM" id="Phobius"/>
    </source>
</evidence>
<keyword evidence="5 6" id="KW-0472">Membrane</keyword>
<protein>
    <submittedName>
        <fullName evidence="7">Gliding motility-associated ABC transporter permease subunit GldF</fullName>
    </submittedName>
</protein>
<evidence type="ECO:0000256" key="5">
    <source>
        <dbReference type="ARBA" id="ARBA00023136"/>
    </source>
</evidence>
<comment type="caution">
    <text evidence="7">The sequence shown here is derived from an EMBL/GenBank/DDBJ whole genome shotgun (WGS) entry which is preliminary data.</text>
</comment>
<dbReference type="NCBIfam" id="TIGR03518">
    <property type="entry name" value="ABC_perm_GldF"/>
    <property type="match status" value="1"/>
</dbReference>
<keyword evidence="2" id="KW-1003">Cell membrane</keyword>
<evidence type="ECO:0000313" key="7">
    <source>
        <dbReference type="EMBL" id="GGD56484.1"/>
    </source>
</evidence>
<feature type="transmembrane region" description="Helical" evidence="6">
    <location>
        <begin position="163"/>
        <end position="180"/>
    </location>
</feature>
<comment type="subcellular location">
    <subcellularLocation>
        <location evidence="1">Cell membrane</location>
        <topology evidence="1">Multi-pass membrane protein</topology>
    </subcellularLocation>
</comment>
<dbReference type="InterPro" id="IPR019860">
    <property type="entry name" value="Motility-assoc_ABC_perm_GldF"/>
</dbReference>
<feature type="transmembrane region" description="Helical" evidence="6">
    <location>
        <begin position="216"/>
        <end position="235"/>
    </location>
</feature>
<evidence type="ECO:0000256" key="4">
    <source>
        <dbReference type="ARBA" id="ARBA00022989"/>
    </source>
</evidence>
<dbReference type="RefSeq" id="WP_188766003.1">
    <property type="nucleotide sequence ID" value="NZ_BMKK01000004.1"/>
</dbReference>
<evidence type="ECO:0000256" key="1">
    <source>
        <dbReference type="ARBA" id="ARBA00004651"/>
    </source>
</evidence>
<feature type="transmembrane region" description="Helical" evidence="6">
    <location>
        <begin position="51"/>
        <end position="72"/>
    </location>
</feature>
<evidence type="ECO:0000256" key="2">
    <source>
        <dbReference type="ARBA" id="ARBA00022475"/>
    </source>
</evidence>
<dbReference type="InterPro" id="IPR051449">
    <property type="entry name" value="ABC-2_transporter_component"/>
</dbReference>
<organism evidence="7 8">
    <name type="scientific">Emticicia aquatilis</name>
    <dbReference type="NCBI Taxonomy" id="1537369"/>
    <lineage>
        <taxon>Bacteria</taxon>
        <taxon>Pseudomonadati</taxon>
        <taxon>Bacteroidota</taxon>
        <taxon>Cytophagia</taxon>
        <taxon>Cytophagales</taxon>
        <taxon>Leadbetterellaceae</taxon>
        <taxon>Emticicia</taxon>
    </lineage>
</organism>
<name>A0A916YQC4_9BACT</name>
<gene>
    <name evidence="7" type="primary">gldF</name>
    <name evidence="7" type="ORF">GCM10011514_20670</name>
</gene>
<feature type="transmembrane region" description="Helical" evidence="6">
    <location>
        <begin position="93"/>
        <end position="117"/>
    </location>
</feature>
<reference evidence="7" key="2">
    <citation type="submission" date="2020-09" db="EMBL/GenBank/DDBJ databases">
        <authorList>
            <person name="Sun Q."/>
            <person name="Zhou Y."/>
        </authorList>
    </citation>
    <scope>NUCLEOTIDE SEQUENCE</scope>
    <source>
        <strain evidence="7">CGMCC 1.15958</strain>
    </source>
</reference>
<dbReference type="PANTHER" id="PTHR30294:SF29">
    <property type="entry name" value="MULTIDRUG ABC TRANSPORTER PERMEASE YBHS-RELATED"/>
    <property type="match status" value="1"/>
</dbReference>
<reference evidence="7" key="1">
    <citation type="journal article" date="2014" name="Int. J. Syst. Evol. Microbiol.">
        <title>Complete genome sequence of Corynebacterium casei LMG S-19264T (=DSM 44701T), isolated from a smear-ripened cheese.</title>
        <authorList>
            <consortium name="US DOE Joint Genome Institute (JGI-PGF)"/>
            <person name="Walter F."/>
            <person name="Albersmeier A."/>
            <person name="Kalinowski J."/>
            <person name="Ruckert C."/>
        </authorList>
    </citation>
    <scope>NUCLEOTIDE SEQUENCE</scope>
    <source>
        <strain evidence="7">CGMCC 1.15958</strain>
    </source>
</reference>
<dbReference type="AlphaFoldDB" id="A0A916YQC4"/>
<dbReference type="GO" id="GO:0005886">
    <property type="term" value="C:plasma membrane"/>
    <property type="evidence" value="ECO:0007669"/>
    <property type="project" value="UniProtKB-SubCell"/>
</dbReference>
<keyword evidence="8" id="KW-1185">Reference proteome</keyword>
<dbReference type="Proteomes" id="UP000609064">
    <property type="component" value="Unassembled WGS sequence"/>
</dbReference>
<feature type="transmembrane region" description="Helical" evidence="6">
    <location>
        <begin position="137"/>
        <end position="156"/>
    </location>
</feature>
<evidence type="ECO:0000256" key="3">
    <source>
        <dbReference type="ARBA" id="ARBA00022692"/>
    </source>
</evidence>
<dbReference type="EMBL" id="BMKK01000004">
    <property type="protein sequence ID" value="GGD56484.1"/>
    <property type="molecule type" value="Genomic_DNA"/>
</dbReference>
<proteinExistence type="predicted"/>